<organism evidence="8 9">
    <name type="scientific">Trachymyrmex cornetzi</name>
    <dbReference type="NCBI Taxonomy" id="471704"/>
    <lineage>
        <taxon>Eukaryota</taxon>
        <taxon>Metazoa</taxon>
        <taxon>Ecdysozoa</taxon>
        <taxon>Arthropoda</taxon>
        <taxon>Hexapoda</taxon>
        <taxon>Insecta</taxon>
        <taxon>Pterygota</taxon>
        <taxon>Neoptera</taxon>
        <taxon>Endopterygota</taxon>
        <taxon>Hymenoptera</taxon>
        <taxon>Apocrita</taxon>
        <taxon>Aculeata</taxon>
        <taxon>Formicoidea</taxon>
        <taxon>Formicidae</taxon>
        <taxon>Myrmicinae</taxon>
        <taxon>Trachymyrmex</taxon>
    </lineage>
</organism>
<accession>A0A151JSE2</accession>
<proteinExistence type="inferred from homology"/>
<evidence type="ECO:0000313" key="9">
    <source>
        <dbReference type="Proteomes" id="UP000078492"/>
    </source>
</evidence>
<dbReference type="PROSITE" id="PS50404">
    <property type="entry name" value="GST_NTER"/>
    <property type="match status" value="2"/>
</dbReference>
<dbReference type="EC" id="2.5.1.18" evidence="2"/>
<dbReference type="PROSITE" id="PS50405">
    <property type="entry name" value="GST_CTER"/>
    <property type="match status" value="2"/>
</dbReference>
<feature type="domain" description="GST C-terminal" evidence="7">
    <location>
        <begin position="271"/>
        <end position="391"/>
    </location>
</feature>
<comment type="catalytic activity">
    <reaction evidence="5">
        <text>RX + glutathione = an S-substituted glutathione + a halide anion + H(+)</text>
        <dbReference type="Rhea" id="RHEA:16437"/>
        <dbReference type="ChEBI" id="CHEBI:15378"/>
        <dbReference type="ChEBI" id="CHEBI:16042"/>
        <dbReference type="ChEBI" id="CHEBI:17792"/>
        <dbReference type="ChEBI" id="CHEBI:57925"/>
        <dbReference type="ChEBI" id="CHEBI:90779"/>
        <dbReference type="EC" id="2.5.1.18"/>
    </reaction>
</comment>
<comment type="subunit">
    <text evidence="1">Homodimer.</text>
</comment>
<evidence type="ECO:0000256" key="1">
    <source>
        <dbReference type="ARBA" id="ARBA00011738"/>
    </source>
</evidence>
<feature type="domain" description="GST C-terminal" evidence="7">
    <location>
        <begin position="81"/>
        <end position="211"/>
    </location>
</feature>
<evidence type="ECO:0000256" key="3">
    <source>
        <dbReference type="ARBA" id="ARBA00022679"/>
    </source>
</evidence>
<dbReference type="PANTHER" id="PTHR11571">
    <property type="entry name" value="GLUTATHIONE S-TRANSFERASE"/>
    <property type="match status" value="1"/>
</dbReference>
<dbReference type="InterPro" id="IPR050213">
    <property type="entry name" value="GST_superfamily"/>
</dbReference>
<dbReference type="InterPro" id="IPR036249">
    <property type="entry name" value="Thioredoxin-like_sf"/>
</dbReference>
<dbReference type="PANTHER" id="PTHR11571:SF224">
    <property type="entry name" value="HEMATOPOIETIC PROSTAGLANDIN D SYNTHASE"/>
    <property type="match status" value="1"/>
</dbReference>
<sequence>MPTYKLMYLNATGIGEPIRFLLSHCGIKFEDIRITFDEWPKYKPNMPMGQVPVLEIDGKQYHQSKAIGRFIAKKGNLYGSDDFEAMEIDAVVDSIDDIRHDKFIFVAMGHYYMEQNPTFKAKLKEIVFQKLYHSRDKFEEQVKKNGGYLVGGKLSWADFQWAGHCDILSSILAVDPNEDHPELKKLVEKIMSTYKLTYFKDGAVGEPSRYLLSYCGIEFEDIRLTMEEWPKHKPNMPMGQLPILEIDNKTYHQSRAIARFIAKKGNLYGSDEFEAMEIDATVDSMEDIRRAMGEYYWEQDPVFKAKLKETAFQKLAFYLDKFEAQVKNNGGYFINGKLSWPDFMWAAYSERISFILTRDVNQDHPELKKLVEEIRALPKIKVYIEKRPKIQ</sequence>
<dbReference type="SFLD" id="SFLDG01205">
    <property type="entry name" value="AMPS.1"/>
    <property type="match status" value="2"/>
</dbReference>
<dbReference type="InterPro" id="IPR004046">
    <property type="entry name" value="GST_C"/>
</dbReference>
<dbReference type="EMBL" id="KQ978543">
    <property type="protein sequence ID" value="KYN30204.1"/>
    <property type="molecule type" value="Genomic_DNA"/>
</dbReference>
<dbReference type="Gene3D" id="1.20.1050.10">
    <property type="match status" value="1"/>
</dbReference>
<evidence type="ECO:0000256" key="5">
    <source>
        <dbReference type="ARBA" id="ARBA00047960"/>
    </source>
</evidence>
<dbReference type="Proteomes" id="UP000078492">
    <property type="component" value="Unassembled WGS sequence"/>
</dbReference>
<dbReference type="CDD" id="cd03039">
    <property type="entry name" value="GST_N_Sigma_like"/>
    <property type="match status" value="2"/>
</dbReference>
<dbReference type="GO" id="GO:0006749">
    <property type="term" value="P:glutathione metabolic process"/>
    <property type="evidence" value="ECO:0007669"/>
    <property type="project" value="TreeGrafter"/>
</dbReference>
<evidence type="ECO:0000256" key="4">
    <source>
        <dbReference type="ARBA" id="ARBA00038317"/>
    </source>
</evidence>
<dbReference type="InterPro" id="IPR036282">
    <property type="entry name" value="Glutathione-S-Trfase_C_sf"/>
</dbReference>
<feature type="domain" description="GST N-terminal" evidence="6">
    <location>
        <begin position="2"/>
        <end position="79"/>
    </location>
</feature>
<dbReference type="STRING" id="471704.A0A151JSE2"/>
<dbReference type="CDD" id="cd03192">
    <property type="entry name" value="GST_C_Sigma_like"/>
    <property type="match status" value="2"/>
</dbReference>
<comment type="similarity">
    <text evidence="4">Belongs to the GST superfamily. Sigma family.</text>
</comment>
<protein>
    <recommendedName>
        <fullName evidence="2">glutathione transferase</fullName>
        <ecNumber evidence="2">2.5.1.18</ecNumber>
    </recommendedName>
</protein>
<dbReference type="Gene3D" id="1.20.1050.130">
    <property type="match status" value="1"/>
</dbReference>
<gene>
    <name evidence="8" type="ORF">ALC57_00341</name>
</gene>
<dbReference type="AlphaFoldDB" id="A0A151JSE2"/>
<keyword evidence="3 8" id="KW-0808">Transferase</keyword>
<feature type="domain" description="GST N-terminal" evidence="6">
    <location>
        <begin position="192"/>
        <end position="269"/>
    </location>
</feature>
<evidence type="ECO:0000259" key="6">
    <source>
        <dbReference type="PROSITE" id="PS50404"/>
    </source>
</evidence>
<reference evidence="8 9" key="1">
    <citation type="submission" date="2015-09" db="EMBL/GenBank/DDBJ databases">
        <title>Trachymyrmex cornetzi WGS genome.</title>
        <authorList>
            <person name="Nygaard S."/>
            <person name="Hu H."/>
            <person name="Boomsma J."/>
            <person name="Zhang G."/>
        </authorList>
    </citation>
    <scope>NUCLEOTIDE SEQUENCE [LARGE SCALE GENOMIC DNA]</scope>
    <source>
        <strain evidence="8">Tcor2-1</strain>
        <tissue evidence="8">Whole body</tissue>
    </source>
</reference>
<dbReference type="Pfam" id="PF14497">
    <property type="entry name" value="GST_C_3"/>
    <property type="match status" value="2"/>
</dbReference>
<dbReference type="FunFam" id="3.40.30.10:FF:000035">
    <property type="entry name" value="hematopoietic prostaglandin D synthase"/>
    <property type="match status" value="2"/>
</dbReference>
<dbReference type="SUPFAM" id="SSF47616">
    <property type="entry name" value="GST C-terminal domain-like"/>
    <property type="match status" value="2"/>
</dbReference>
<keyword evidence="9" id="KW-1185">Reference proteome</keyword>
<name>A0A151JSE2_9HYME</name>
<evidence type="ECO:0000259" key="7">
    <source>
        <dbReference type="PROSITE" id="PS50405"/>
    </source>
</evidence>
<evidence type="ECO:0000313" key="8">
    <source>
        <dbReference type="EMBL" id="KYN30204.1"/>
    </source>
</evidence>
<dbReference type="InterPro" id="IPR040079">
    <property type="entry name" value="Glutathione_S-Trfase"/>
</dbReference>
<evidence type="ECO:0000256" key="2">
    <source>
        <dbReference type="ARBA" id="ARBA00012452"/>
    </source>
</evidence>
<dbReference type="GO" id="GO:0004602">
    <property type="term" value="F:glutathione peroxidase activity"/>
    <property type="evidence" value="ECO:0007669"/>
    <property type="project" value="UniProtKB-ARBA"/>
</dbReference>
<dbReference type="Gene3D" id="3.40.30.10">
    <property type="entry name" value="Glutaredoxin"/>
    <property type="match status" value="1"/>
</dbReference>
<dbReference type="GO" id="GO:0004364">
    <property type="term" value="F:glutathione transferase activity"/>
    <property type="evidence" value="ECO:0007669"/>
    <property type="project" value="UniProtKB-EC"/>
</dbReference>
<dbReference type="SFLD" id="SFLDG00363">
    <property type="entry name" value="AMPS_(cytGST):_Alpha-__Mu-__Pi"/>
    <property type="match status" value="2"/>
</dbReference>
<dbReference type="FunFam" id="1.20.1050.10:FF:000030">
    <property type="entry name" value="Glutathione S-transferase S1"/>
    <property type="match status" value="2"/>
</dbReference>
<dbReference type="InterPro" id="IPR004045">
    <property type="entry name" value="Glutathione_S-Trfase_N"/>
</dbReference>
<dbReference type="SUPFAM" id="SSF52833">
    <property type="entry name" value="Thioredoxin-like"/>
    <property type="match status" value="2"/>
</dbReference>
<dbReference type="InterPro" id="IPR010987">
    <property type="entry name" value="Glutathione-S-Trfase_C-like"/>
</dbReference>
<dbReference type="SFLD" id="SFLDS00019">
    <property type="entry name" value="Glutathione_Transferase_(cytos"/>
    <property type="match status" value="2"/>
</dbReference>
<dbReference type="Pfam" id="PF02798">
    <property type="entry name" value="GST_N"/>
    <property type="match status" value="2"/>
</dbReference>